<feature type="domain" description="EamA" evidence="7">
    <location>
        <begin position="53"/>
        <end position="192"/>
    </location>
</feature>
<evidence type="ECO:0000256" key="1">
    <source>
        <dbReference type="ARBA" id="ARBA00004651"/>
    </source>
</evidence>
<name>A0A9W7GKE5_9STRA</name>
<reference evidence="9" key="1">
    <citation type="journal article" date="2023" name="Commun. Biol.">
        <title>Genome analysis of Parmales, the sister group of diatoms, reveals the evolutionary specialization of diatoms from phago-mixotrophs to photoautotrophs.</title>
        <authorList>
            <person name="Ban H."/>
            <person name="Sato S."/>
            <person name="Yoshikawa S."/>
            <person name="Yamada K."/>
            <person name="Nakamura Y."/>
            <person name="Ichinomiya M."/>
            <person name="Sato N."/>
            <person name="Blanc-Mathieu R."/>
            <person name="Endo H."/>
            <person name="Kuwata A."/>
            <person name="Ogata H."/>
        </authorList>
    </citation>
    <scope>NUCLEOTIDE SEQUENCE [LARGE SCALE GENOMIC DNA]</scope>
</reference>
<sequence length="445" mass="45847">MQRSATLDAAITSPAPFDPLLLSSSPLPSPLSLSPPSPAPSQPFHTTKNFSRILVLVAAALYGTNFACVKILDTHVDIAAGAAIRFGLAALATSPFLFTNIGQQPPSSSSSPKTSTSENLKVIAAGLEVGVWNSAGYLAQALGLETTSACKSAFICSLAVVVVPLLDFAFGGKKLTTTTAIGCALAMVGVGVLEMPTDFDFTAIGSHPFSLPTLSPGEIATYLQPLTFGVGFWRMESAMRSHPTSALRLTASQLLAVASVANIYMLSSGGGVPPPTLEVVEGWMRDPEIAGSLVWTGLFTTALTVWLETVAMKNLSASETTMLFSTEPVWGSLFASVVMGEVFGVNGAVGAAVILGACVYSSGGFDGMMSKDKGWEEDSPPKALLANPAVVGGGVVATGVVSDLQANIEPMVEGVEEAVEKLGDIVTDGVVGAVDVVEILGDKVM</sequence>
<dbReference type="EMBL" id="BRYA01000248">
    <property type="protein sequence ID" value="GMI45465.1"/>
    <property type="molecule type" value="Genomic_DNA"/>
</dbReference>
<dbReference type="SUPFAM" id="SSF103481">
    <property type="entry name" value="Multidrug resistance efflux transporter EmrE"/>
    <property type="match status" value="2"/>
</dbReference>
<dbReference type="AlphaFoldDB" id="A0A9W7GKE5"/>
<accession>A0A9W7GKE5</accession>
<evidence type="ECO:0000256" key="4">
    <source>
        <dbReference type="ARBA" id="ARBA00022989"/>
    </source>
</evidence>
<evidence type="ECO:0000313" key="8">
    <source>
        <dbReference type="EMBL" id="GMI45465.1"/>
    </source>
</evidence>
<dbReference type="PANTHER" id="PTHR42920:SF5">
    <property type="entry name" value="EAMA DOMAIN-CONTAINING PROTEIN"/>
    <property type="match status" value="1"/>
</dbReference>
<gene>
    <name evidence="8" type="ORF">TrCOL_g8536</name>
</gene>
<feature type="transmembrane region" description="Helical" evidence="6">
    <location>
        <begin position="333"/>
        <end position="363"/>
    </location>
</feature>
<keyword evidence="3 6" id="KW-0812">Transmembrane</keyword>
<keyword evidence="2" id="KW-1003">Cell membrane</keyword>
<dbReference type="PANTHER" id="PTHR42920">
    <property type="entry name" value="OS03G0707200 PROTEIN-RELATED"/>
    <property type="match status" value="1"/>
</dbReference>
<evidence type="ECO:0000313" key="9">
    <source>
        <dbReference type="Proteomes" id="UP001165065"/>
    </source>
</evidence>
<dbReference type="Pfam" id="PF00892">
    <property type="entry name" value="EamA"/>
    <property type="match status" value="2"/>
</dbReference>
<keyword evidence="4 6" id="KW-1133">Transmembrane helix</keyword>
<dbReference type="Proteomes" id="UP001165065">
    <property type="component" value="Unassembled WGS sequence"/>
</dbReference>
<dbReference type="InterPro" id="IPR000620">
    <property type="entry name" value="EamA_dom"/>
</dbReference>
<evidence type="ECO:0000256" key="5">
    <source>
        <dbReference type="ARBA" id="ARBA00023136"/>
    </source>
</evidence>
<keyword evidence="5 6" id="KW-0472">Membrane</keyword>
<evidence type="ECO:0000259" key="7">
    <source>
        <dbReference type="Pfam" id="PF00892"/>
    </source>
</evidence>
<dbReference type="InterPro" id="IPR051258">
    <property type="entry name" value="Diverse_Substrate_Transporter"/>
</dbReference>
<dbReference type="InterPro" id="IPR037185">
    <property type="entry name" value="EmrE-like"/>
</dbReference>
<feature type="domain" description="EamA" evidence="7">
    <location>
        <begin position="247"/>
        <end position="360"/>
    </location>
</feature>
<organism evidence="8 9">
    <name type="scientific">Triparma columacea</name>
    <dbReference type="NCBI Taxonomy" id="722753"/>
    <lineage>
        <taxon>Eukaryota</taxon>
        <taxon>Sar</taxon>
        <taxon>Stramenopiles</taxon>
        <taxon>Ochrophyta</taxon>
        <taxon>Bolidophyceae</taxon>
        <taxon>Parmales</taxon>
        <taxon>Triparmaceae</taxon>
        <taxon>Triparma</taxon>
    </lineage>
</organism>
<protein>
    <recommendedName>
        <fullName evidence="7">EamA domain-containing protein</fullName>
    </recommendedName>
</protein>
<comment type="subcellular location">
    <subcellularLocation>
        <location evidence="1">Cell membrane</location>
        <topology evidence="1">Multi-pass membrane protein</topology>
    </subcellularLocation>
</comment>
<evidence type="ECO:0000256" key="3">
    <source>
        <dbReference type="ARBA" id="ARBA00022692"/>
    </source>
</evidence>
<dbReference type="OrthoDB" id="2017960at2759"/>
<proteinExistence type="predicted"/>
<comment type="caution">
    <text evidence="8">The sequence shown here is derived from an EMBL/GenBank/DDBJ whole genome shotgun (WGS) entry which is preliminary data.</text>
</comment>
<evidence type="ECO:0000256" key="2">
    <source>
        <dbReference type="ARBA" id="ARBA00022475"/>
    </source>
</evidence>
<dbReference type="GO" id="GO:0005886">
    <property type="term" value="C:plasma membrane"/>
    <property type="evidence" value="ECO:0007669"/>
    <property type="project" value="UniProtKB-SubCell"/>
</dbReference>
<evidence type="ECO:0000256" key="6">
    <source>
        <dbReference type="SAM" id="Phobius"/>
    </source>
</evidence>
<keyword evidence="9" id="KW-1185">Reference proteome</keyword>